<dbReference type="SUPFAM" id="SSF52309">
    <property type="entry name" value="N-(deoxy)ribosyltransferase-like"/>
    <property type="match status" value="1"/>
</dbReference>
<organism evidence="2">
    <name type="scientific">marine sediment metagenome</name>
    <dbReference type="NCBI Taxonomy" id="412755"/>
    <lineage>
        <taxon>unclassified sequences</taxon>
        <taxon>metagenomes</taxon>
        <taxon>ecological metagenomes</taxon>
    </lineage>
</organism>
<gene>
    <name evidence="2" type="ORF">LCGC14_2304270</name>
</gene>
<proteinExistence type="predicted"/>
<accession>A0A0F9DA01</accession>
<dbReference type="AlphaFoldDB" id="A0A0F9DA01"/>
<sequence length="107" mass="12354">MRRVYVAGPYSTGDTLVNVRRAIDAAEELLGYGFMPYLPHLNHWWHELYPHDWEEWLALDKEWLLLCDAVVRLPGESRGADTECEWAKEAGIPVFGTISDLMDASYR</sequence>
<dbReference type="EMBL" id="LAZR01032553">
    <property type="protein sequence ID" value="KKL50556.1"/>
    <property type="molecule type" value="Genomic_DNA"/>
</dbReference>
<evidence type="ECO:0000313" key="2">
    <source>
        <dbReference type="EMBL" id="KKL50556.1"/>
    </source>
</evidence>
<protein>
    <recommendedName>
        <fullName evidence="1">DUF7768 domain-containing protein</fullName>
    </recommendedName>
</protein>
<evidence type="ECO:0000259" key="1">
    <source>
        <dbReference type="Pfam" id="PF24963"/>
    </source>
</evidence>
<reference evidence="2" key="1">
    <citation type="journal article" date="2015" name="Nature">
        <title>Complex archaea that bridge the gap between prokaryotes and eukaryotes.</title>
        <authorList>
            <person name="Spang A."/>
            <person name="Saw J.H."/>
            <person name="Jorgensen S.L."/>
            <person name="Zaremba-Niedzwiedzka K."/>
            <person name="Martijn J."/>
            <person name="Lind A.E."/>
            <person name="van Eijk R."/>
            <person name="Schleper C."/>
            <person name="Guy L."/>
            <person name="Ettema T.J."/>
        </authorList>
    </citation>
    <scope>NUCLEOTIDE SEQUENCE</scope>
</reference>
<dbReference type="Gene3D" id="3.40.50.10400">
    <property type="entry name" value="Hypothetical protein PA1492"/>
    <property type="match status" value="1"/>
</dbReference>
<name>A0A0F9DA01_9ZZZZ</name>
<feature type="domain" description="DUF7768" evidence="1">
    <location>
        <begin position="3"/>
        <end position="94"/>
    </location>
</feature>
<comment type="caution">
    <text evidence="2">The sequence shown here is derived from an EMBL/GenBank/DDBJ whole genome shotgun (WGS) entry which is preliminary data.</text>
</comment>
<dbReference type="InterPro" id="IPR056670">
    <property type="entry name" value="DUF7768"/>
</dbReference>
<dbReference type="Pfam" id="PF24963">
    <property type="entry name" value="DUF7768"/>
    <property type="match status" value="1"/>
</dbReference>